<protein>
    <submittedName>
        <fullName evidence="1">Uncharacterized protein</fullName>
    </submittedName>
</protein>
<dbReference type="InParanoid" id="T1HL62"/>
<keyword evidence="2" id="KW-1185">Reference proteome</keyword>
<organism evidence="1 2">
    <name type="scientific">Rhodnius prolixus</name>
    <name type="common">Triatomid bug</name>
    <dbReference type="NCBI Taxonomy" id="13249"/>
    <lineage>
        <taxon>Eukaryota</taxon>
        <taxon>Metazoa</taxon>
        <taxon>Ecdysozoa</taxon>
        <taxon>Arthropoda</taxon>
        <taxon>Hexapoda</taxon>
        <taxon>Insecta</taxon>
        <taxon>Pterygota</taxon>
        <taxon>Neoptera</taxon>
        <taxon>Paraneoptera</taxon>
        <taxon>Hemiptera</taxon>
        <taxon>Heteroptera</taxon>
        <taxon>Panheteroptera</taxon>
        <taxon>Cimicomorpha</taxon>
        <taxon>Reduviidae</taxon>
        <taxon>Triatominae</taxon>
        <taxon>Rhodnius</taxon>
    </lineage>
</organism>
<name>T1HL62_RHOPR</name>
<dbReference type="EnsemblMetazoa" id="RPRC004786-RA">
    <property type="protein sequence ID" value="RPRC004786-PA"/>
    <property type="gene ID" value="RPRC004786"/>
</dbReference>
<accession>T1HL62</accession>
<evidence type="ECO:0000313" key="1">
    <source>
        <dbReference type="EnsemblMetazoa" id="RPRC004786-PA"/>
    </source>
</evidence>
<dbReference type="Proteomes" id="UP000015103">
    <property type="component" value="Unassembled WGS sequence"/>
</dbReference>
<dbReference type="EMBL" id="ACPB03020748">
    <property type="status" value="NOT_ANNOTATED_CDS"/>
    <property type="molecule type" value="Genomic_DNA"/>
</dbReference>
<evidence type="ECO:0000313" key="2">
    <source>
        <dbReference type="Proteomes" id="UP000015103"/>
    </source>
</evidence>
<dbReference type="VEuPathDB" id="VectorBase:RPRC004786"/>
<reference evidence="1" key="1">
    <citation type="submission" date="2015-05" db="UniProtKB">
        <authorList>
            <consortium name="EnsemblMetazoa"/>
        </authorList>
    </citation>
    <scope>IDENTIFICATION</scope>
</reference>
<dbReference type="HOGENOM" id="CLU_2323244_0_0_1"/>
<proteinExistence type="predicted"/>
<dbReference type="AlphaFoldDB" id="T1HL62"/>
<sequence length="99" mass="10859">MAGKVMRKINYVNCVLALGSLMPICTKALLEVCLAHCFIICCLQSAERALYFAGGTWLDDQRHVVNTALLGPPIGENYRKLCAKIIAPPRRSSEKGVHS</sequence>